<dbReference type="OrthoDB" id="6386665at2"/>
<organism evidence="3 4">
    <name type="scientific">Candidatus Thiodiazotropha endoloripes</name>
    <dbReference type="NCBI Taxonomy" id="1818881"/>
    <lineage>
        <taxon>Bacteria</taxon>
        <taxon>Pseudomonadati</taxon>
        <taxon>Pseudomonadota</taxon>
        <taxon>Gammaproteobacteria</taxon>
        <taxon>Chromatiales</taxon>
        <taxon>Sedimenticolaceae</taxon>
        <taxon>Candidatus Thiodiazotropha</taxon>
    </lineage>
</organism>
<dbReference type="AlphaFoldDB" id="A0A1E2ULU8"/>
<feature type="signal peptide" evidence="1">
    <location>
        <begin position="1"/>
        <end position="22"/>
    </location>
</feature>
<dbReference type="Proteomes" id="UP000094849">
    <property type="component" value="Unassembled WGS sequence"/>
</dbReference>
<keyword evidence="4" id="KW-1185">Reference proteome</keyword>
<dbReference type="STRING" id="1818881.A3196_02480"/>
<feature type="chain" id="PRO_5009118974" description="Surface antigen domain-containing protein" evidence="1">
    <location>
        <begin position="23"/>
        <end position="124"/>
    </location>
</feature>
<dbReference type="Pfam" id="PF16998">
    <property type="entry name" value="17kDa_Anti_2"/>
    <property type="match status" value="1"/>
</dbReference>
<comment type="caution">
    <text evidence="3">The sequence shown here is derived from an EMBL/GenBank/DDBJ whole genome shotgun (WGS) entry which is preliminary data.</text>
</comment>
<keyword evidence="1" id="KW-0732">Signal</keyword>
<reference evidence="3 4" key="1">
    <citation type="submission" date="2016-03" db="EMBL/GenBank/DDBJ databases">
        <title>Chemosynthetic sulphur-oxidizing symbionts of marine invertebrate animals are capable of nitrogen fixation.</title>
        <authorList>
            <person name="Petersen J.M."/>
            <person name="Kemper A."/>
            <person name="Gruber-Vodicka H."/>
            <person name="Cardini U."/>
            <person name="Geest Mvander."/>
            <person name="Kleiner M."/>
            <person name="Bulgheresi S."/>
            <person name="Fussmann M."/>
            <person name="Herbold C."/>
            <person name="Seah B.K.B."/>
            <person name="Antony C.Paul."/>
            <person name="Liu D."/>
            <person name="Belitz A."/>
            <person name="Weber M."/>
        </authorList>
    </citation>
    <scope>NUCLEOTIDE SEQUENCE [LARGE SCALE GENOMIC DNA]</scope>
    <source>
        <strain evidence="3">G_D</strain>
    </source>
</reference>
<evidence type="ECO:0000313" key="3">
    <source>
        <dbReference type="EMBL" id="ODB95717.1"/>
    </source>
</evidence>
<dbReference type="EMBL" id="LVJZ01000003">
    <property type="protein sequence ID" value="ODB95717.1"/>
    <property type="molecule type" value="Genomic_DNA"/>
</dbReference>
<accession>A0A1E2ULU8</accession>
<evidence type="ECO:0000313" key="4">
    <source>
        <dbReference type="Proteomes" id="UP000094849"/>
    </source>
</evidence>
<dbReference type="InterPro" id="IPR032635">
    <property type="entry name" value="Anti_2"/>
</dbReference>
<protein>
    <recommendedName>
        <fullName evidence="2">Surface antigen domain-containing protein</fullName>
    </recommendedName>
</protein>
<feature type="domain" description="Surface antigen" evidence="2">
    <location>
        <begin position="37"/>
        <end position="117"/>
    </location>
</feature>
<proteinExistence type="predicted"/>
<dbReference type="RefSeq" id="WP_069003553.1">
    <property type="nucleotide sequence ID" value="NZ_LVJW01000006.1"/>
</dbReference>
<evidence type="ECO:0000259" key="2">
    <source>
        <dbReference type="Pfam" id="PF16998"/>
    </source>
</evidence>
<evidence type="ECO:0000256" key="1">
    <source>
        <dbReference type="SAM" id="SignalP"/>
    </source>
</evidence>
<gene>
    <name evidence="3" type="ORF">A3196_02480</name>
</gene>
<name>A0A1E2ULU8_9GAMM</name>
<sequence>MNTIKNLVAVITLMALTASASALGLRLEESTPIKYFTKEDWSQAKQVAKTALEQGKPDETFDWHNESTGHSGSYTVLRQVEIDGRSCRDLLIKHQAGPANARGDYRFCQMQSGEWKTMGRAPSN</sequence>